<sequence length="176" mass="20342">IVSALYGSYVVSNVLKWHWWRFNGEGYFWGMLSGIIPALVFPIFTDTLDLYYFPVILLISIAGSIIGTYTAGPTDDDTLMEFYKRTRPWGFWKPIKEKVKQEDPGFEENNAFGRDMFNVLIGTIAQTLLVVIPFYIILRENVPLIISCVILIISVVILKKNWWDKIKTEPNITRKN</sequence>
<feature type="transmembrane region" description="Helical" evidence="1">
    <location>
        <begin position="142"/>
        <end position="158"/>
    </location>
</feature>
<comment type="caution">
    <text evidence="2">The sequence shown here is derived from an EMBL/GenBank/DDBJ whole genome shotgun (WGS) entry which is preliminary data.</text>
</comment>
<keyword evidence="3" id="KW-1185">Reference proteome</keyword>
<protein>
    <submittedName>
        <fullName evidence="2">Sodium:solute symporter</fullName>
    </submittedName>
</protein>
<feature type="non-terminal residue" evidence="2">
    <location>
        <position position="1"/>
    </location>
</feature>
<keyword evidence="1" id="KW-0812">Transmembrane</keyword>
<feature type="transmembrane region" description="Helical" evidence="1">
    <location>
        <begin position="26"/>
        <end position="44"/>
    </location>
</feature>
<feature type="transmembrane region" description="Helical" evidence="1">
    <location>
        <begin position="116"/>
        <end position="136"/>
    </location>
</feature>
<feature type="transmembrane region" description="Helical" evidence="1">
    <location>
        <begin position="50"/>
        <end position="71"/>
    </location>
</feature>
<name>A0ABU3CZX4_9FLAO</name>
<keyword evidence="1" id="KW-0472">Membrane</keyword>
<gene>
    <name evidence="2" type="ORF">RM529_17180</name>
</gene>
<keyword evidence="1" id="KW-1133">Transmembrane helix</keyword>
<dbReference type="Gene3D" id="1.20.1730.10">
    <property type="entry name" value="Sodium/glucose cotransporter"/>
    <property type="match status" value="1"/>
</dbReference>
<organism evidence="2 3">
    <name type="scientific">Autumnicola edwardsiae</name>
    <dbReference type="NCBI Taxonomy" id="3075594"/>
    <lineage>
        <taxon>Bacteria</taxon>
        <taxon>Pseudomonadati</taxon>
        <taxon>Bacteroidota</taxon>
        <taxon>Flavobacteriia</taxon>
        <taxon>Flavobacteriales</taxon>
        <taxon>Flavobacteriaceae</taxon>
        <taxon>Autumnicola</taxon>
    </lineage>
</organism>
<evidence type="ECO:0000256" key="1">
    <source>
        <dbReference type="SAM" id="Phobius"/>
    </source>
</evidence>
<dbReference type="EMBL" id="JAVRHP010000221">
    <property type="protein sequence ID" value="MDT0651879.1"/>
    <property type="molecule type" value="Genomic_DNA"/>
</dbReference>
<evidence type="ECO:0000313" key="2">
    <source>
        <dbReference type="EMBL" id="MDT0651879.1"/>
    </source>
</evidence>
<dbReference type="InterPro" id="IPR038377">
    <property type="entry name" value="Na/Glc_symporter_sf"/>
</dbReference>
<accession>A0ABU3CZX4</accession>
<reference evidence="2 3" key="1">
    <citation type="submission" date="2023-09" db="EMBL/GenBank/DDBJ databases">
        <authorList>
            <person name="Rey-Velasco X."/>
        </authorList>
    </citation>
    <scope>NUCLEOTIDE SEQUENCE [LARGE SCALE GENOMIC DNA]</scope>
    <source>
        <strain evidence="2 3">F297</strain>
    </source>
</reference>
<dbReference type="Proteomes" id="UP001248819">
    <property type="component" value="Unassembled WGS sequence"/>
</dbReference>
<proteinExistence type="predicted"/>
<evidence type="ECO:0000313" key="3">
    <source>
        <dbReference type="Proteomes" id="UP001248819"/>
    </source>
</evidence>